<evidence type="ECO:0000256" key="2">
    <source>
        <dbReference type="SAM" id="Phobius"/>
    </source>
</evidence>
<keyword evidence="4" id="KW-1185">Reference proteome</keyword>
<keyword evidence="2" id="KW-0472">Membrane</keyword>
<feature type="region of interest" description="Disordered" evidence="1">
    <location>
        <begin position="58"/>
        <end position="78"/>
    </location>
</feature>
<protein>
    <submittedName>
        <fullName evidence="3">Uncharacterized protein</fullName>
    </submittedName>
</protein>
<keyword evidence="2" id="KW-1133">Transmembrane helix</keyword>
<organism evidence="3 4">
    <name type="scientific">Plantibacter flavus</name>
    <dbReference type="NCBI Taxonomy" id="150123"/>
    <lineage>
        <taxon>Bacteria</taxon>
        <taxon>Bacillati</taxon>
        <taxon>Actinomycetota</taxon>
        <taxon>Actinomycetes</taxon>
        <taxon>Micrococcales</taxon>
        <taxon>Microbacteriaceae</taxon>
        <taxon>Plantibacter</taxon>
    </lineage>
</organism>
<name>A0A3N2C7V3_9MICO</name>
<dbReference type="AlphaFoldDB" id="A0A3N2C7V3"/>
<sequence length="78" mass="8542">MTRSSKLWLVVAVLFLALVAVQLWVIVSNWSGTSRDWFQLVLALMQVSLALTVITSSLRSGRRTHSTDAPAEDESPAG</sequence>
<proteinExistence type="predicted"/>
<evidence type="ECO:0000313" key="3">
    <source>
        <dbReference type="EMBL" id="ROR83384.1"/>
    </source>
</evidence>
<feature type="transmembrane region" description="Helical" evidence="2">
    <location>
        <begin position="7"/>
        <end position="25"/>
    </location>
</feature>
<gene>
    <name evidence="3" type="ORF">EDD42_3495</name>
</gene>
<evidence type="ECO:0000313" key="4">
    <source>
        <dbReference type="Proteomes" id="UP000266915"/>
    </source>
</evidence>
<dbReference type="EMBL" id="RKHL01000001">
    <property type="protein sequence ID" value="ROR83384.1"/>
    <property type="molecule type" value="Genomic_DNA"/>
</dbReference>
<reference evidence="3 4" key="1">
    <citation type="submission" date="2018-11" db="EMBL/GenBank/DDBJ databases">
        <title>Sequencing the genomes of 1000 actinobacteria strains.</title>
        <authorList>
            <person name="Klenk H.-P."/>
        </authorList>
    </citation>
    <scope>NUCLEOTIDE SEQUENCE [LARGE SCALE GENOMIC DNA]</scope>
    <source>
        <strain evidence="3 4">DSM 14012</strain>
    </source>
</reference>
<dbReference type="RefSeq" id="WP_085511224.1">
    <property type="nucleotide sequence ID" value="NZ_FXAP01000002.1"/>
</dbReference>
<keyword evidence="2" id="KW-0812">Transmembrane</keyword>
<feature type="transmembrane region" description="Helical" evidence="2">
    <location>
        <begin position="37"/>
        <end position="58"/>
    </location>
</feature>
<accession>A0A3N2C7V3</accession>
<dbReference type="Proteomes" id="UP000266915">
    <property type="component" value="Unassembled WGS sequence"/>
</dbReference>
<comment type="caution">
    <text evidence="3">The sequence shown here is derived from an EMBL/GenBank/DDBJ whole genome shotgun (WGS) entry which is preliminary data.</text>
</comment>
<evidence type="ECO:0000256" key="1">
    <source>
        <dbReference type="SAM" id="MobiDB-lite"/>
    </source>
</evidence>